<feature type="transmembrane region" description="Helical" evidence="14">
    <location>
        <begin position="337"/>
        <end position="358"/>
    </location>
</feature>
<feature type="domain" description="RCK N-terminal" evidence="15">
    <location>
        <begin position="416"/>
        <end position="540"/>
    </location>
</feature>
<dbReference type="EMBL" id="CP032157">
    <property type="protein sequence ID" value="AXY77926.1"/>
    <property type="molecule type" value="Genomic_DNA"/>
</dbReference>
<comment type="subcellular location">
    <subcellularLocation>
        <location evidence="1">Cell inner membrane</location>
        <topology evidence="1">Multi-pass membrane protein</topology>
    </subcellularLocation>
</comment>
<protein>
    <submittedName>
        <fullName evidence="16">Potassium transporter</fullName>
    </submittedName>
</protein>
<accession>A0A3B7MXZ8</accession>
<dbReference type="Proteomes" id="UP000263900">
    <property type="component" value="Chromosome"/>
</dbReference>
<evidence type="ECO:0000256" key="2">
    <source>
        <dbReference type="ARBA" id="ARBA00005551"/>
    </source>
</evidence>
<dbReference type="InterPro" id="IPR036291">
    <property type="entry name" value="NAD(P)-bd_dom_sf"/>
</dbReference>
<feature type="transmembrane region" description="Helical" evidence="14">
    <location>
        <begin position="6"/>
        <end position="24"/>
    </location>
</feature>
<dbReference type="PROSITE" id="PS51201">
    <property type="entry name" value="RCK_N"/>
    <property type="match status" value="1"/>
</dbReference>
<evidence type="ECO:0000256" key="8">
    <source>
        <dbReference type="ARBA" id="ARBA00022692"/>
    </source>
</evidence>
<dbReference type="InterPro" id="IPR038770">
    <property type="entry name" value="Na+/solute_symporter_sf"/>
</dbReference>
<gene>
    <name evidence="16" type="ORF">D3H65_29775</name>
</gene>
<feature type="transmembrane region" description="Helical" evidence="14">
    <location>
        <begin position="234"/>
        <end position="262"/>
    </location>
</feature>
<keyword evidence="3" id="KW-0813">Transport</keyword>
<dbReference type="OrthoDB" id="9781411at2"/>
<dbReference type="KEGG" id="pseg:D3H65_29775"/>
<feature type="transmembrane region" description="Helical" evidence="14">
    <location>
        <begin position="152"/>
        <end position="172"/>
    </location>
</feature>
<dbReference type="RefSeq" id="WP_119053799.1">
    <property type="nucleotide sequence ID" value="NZ_CP032157.1"/>
</dbReference>
<evidence type="ECO:0000256" key="6">
    <source>
        <dbReference type="ARBA" id="ARBA00022519"/>
    </source>
</evidence>
<evidence type="ECO:0000256" key="1">
    <source>
        <dbReference type="ARBA" id="ARBA00004429"/>
    </source>
</evidence>
<feature type="transmembrane region" description="Helical" evidence="14">
    <location>
        <begin position="87"/>
        <end position="110"/>
    </location>
</feature>
<feature type="transmembrane region" description="Helical" evidence="14">
    <location>
        <begin position="56"/>
        <end position="75"/>
    </location>
</feature>
<feature type="region of interest" description="Disordered" evidence="13">
    <location>
        <begin position="653"/>
        <end position="693"/>
    </location>
</feature>
<dbReference type="FunFam" id="3.40.50.720:FF:000036">
    <property type="entry name" value="Glutathione-regulated potassium-efflux system protein KefB"/>
    <property type="match status" value="1"/>
</dbReference>
<evidence type="ECO:0000256" key="10">
    <source>
        <dbReference type="ARBA" id="ARBA00022989"/>
    </source>
</evidence>
<dbReference type="GO" id="GO:1902600">
    <property type="term" value="P:proton transmembrane transport"/>
    <property type="evidence" value="ECO:0007669"/>
    <property type="project" value="InterPro"/>
</dbReference>
<comment type="similarity">
    <text evidence="2">Belongs to the monovalent cation:proton antiporter 2 (CPA2) transporter (TC 2.A.37) family.</text>
</comment>
<feature type="transmembrane region" description="Helical" evidence="14">
    <location>
        <begin position="370"/>
        <end position="388"/>
    </location>
</feature>
<dbReference type="FunFam" id="1.20.1530.20:FF:000001">
    <property type="entry name" value="Glutathione-regulated potassium-efflux system protein KefB"/>
    <property type="match status" value="1"/>
</dbReference>
<keyword evidence="11" id="KW-0406">Ion transport</keyword>
<keyword evidence="9" id="KW-0630">Potassium</keyword>
<evidence type="ECO:0000256" key="5">
    <source>
        <dbReference type="ARBA" id="ARBA00022475"/>
    </source>
</evidence>
<keyword evidence="17" id="KW-1185">Reference proteome</keyword>
<feature type="transmembrane region" description="Helical" evidence="14">
    <location>
        <begin position="305"/>
        <end position="325"/>
    </location>
</feature>
<keyword evidence="10 14" id="KW-1133">Transmembrane helix</keyword>
<evidence type="ECO:0000256" key="3">
    <source>
        <dbReference type="ARBA" id="ARBA00022448"/>
    </source>
</evidence>
<evidence type="ECO:0000256" key="11">
    <source>
        <dbReference type="ARBA" id="ARBA00023065"/>
    </source>
</evidence>
<organism evidence="16 17">
    <name type="scientific">Paraflavitalea soli</name>
    <dbReference type="NCBI Taxonomy" id="2315862"/>
    <lineage>
        <taxon>Bacteria</taxon>
        <taxon>Pseudomonadati</taxon>
        <taxon>Bacteroidota</taxon>
        <taxon>Chitinophagia</taxon>
        <taxon>Chitinophagales</taxon>
        <taxon>Chitinophagaceae</taxon>
        <taxon>Paraflavitalea</taxon>
    </lineage>
</organism>
<dbReference type="InterPro" id="IPR006153">
    <property type="entry name" value="Cation/H_exchanger_TM"/>
</dbReference>
<dbReference type="Pfam" id="PF00999">
    <property type="entry name" value="Na_H_Exchanger"/>
    <property type="match status" value="1"/>
</dbReference>
<dbReference type="AlphaFoldDB" id="A0A3B7MXZ8"/>
<sequence length="693" mass="75331">MQDSFLFQAMIYLAAAVIMVPIAKRFGLGSVLGYLLAGIIMGPAVFNLIGKEGEDLMHFAEFGVVMMLFVIGLELEPSRLWRLRRSIIGMGGMQVVLTAIVVMGITLLFNISWREALALGMIISLSSTAIVLQSLQEKGLMQTAAGQSSFSVLLFQDIAVIPMLALFPLLSADAGSDHPATHNSGMVGQLPAWAQTLLVFGSVLFIIVVGRYLTRPLFRLIARTGMREMFTATALLLVVGIAVLMTSVGLSPALGTFLAGVVLANSEYRHELESDIDPFKGLLLGLFFIAVGASINFGLILPHPFLILGLVLGLILVKMIVLFIVGKAFRMSTAQNFIFSVGLSQVGEFAFVLISFSAQGAILSKETTDIMMAVVALSMALTPLLMMVNEKLIVPRLCATTAATLVVRESDVQAENNPVIIAGYGHFGNTVGRFLRANNISTTILDTDSDNVDWLRRIGYQVYYGDASRANLLEIAGAKQAKLIVIAIGDGKKRLEVIDTIKKHFPDLQMLVRSSNRYDAYDLMNAGMLHIYRETLDTSLRLGVDAMKMLGYTPAVADRAAKTFFTHDEKALKYLSTIRNDEEYITAARRNMEELIRLVQADRVVQEPNRELAGSLSGTNITADDLSAEMLTVRSDAGANASLSNVALPAATTAGASQHNGEQHSDHNEHGEHNEHSEHNGEQPAEDQVRQPD</sequence>
<dbReference type="SUPFAM" id="SSF51735">
    <property type="entry name" value="NAD(P)-binding Rossmann-fold domains"/>
    <property type="match status" value="1"/>
</dbReference>
<dbReference type="Pfam" id="PF02254">
    <property type="entry name" value="TrkA_N"/>
    <property type="match status" value="1"/>
</dbReference>
<keyword evidence="8 14" id="KW-0812">Transmembrane</keyword>
<feature type="transmembrane region" description="Helical" evidence="14">
    <location>
        <begin position="282"/>
        <end position="300"/>
    </location>
</feature>
<keyword evidence="7" id="KW-0633">Potassium transport</keyword>
<evidence type="ECO:0000259" key="15">
    <source>
        <dbReference type="PROSITE" id="PS51201"/>
    </source>
</evidence>
<dbReference type="GO" id="GO:0005886">
    <property type="term" value="C:plasma membrane"/>
    <property type="evidence" value="ECO:0007669"/>
    <property type="project" value="UniProtKB-SubCell"/>
</dbReference>
<dbReference type="Gene3D" id="1.20.1530.20">
    <property type="match status" value="1"/>
</dbReference>
<dbReference type="GO" id="GO:0015297">
    <property type="term" value="F:antiporter activity"/>
    <property type="evidence" value="ECO:0007669"/>
    <property type="project" value="UniProtKB-KW"/>
</dbReference>
<dbReference type="PANTHER" id="PTHR46157:SF4">
    <property type="entry name" value="K(+) EFFLUX ANTIPORTER 3, CHLOROPLASTIC"/>
    <property type="match status" value="1"/>
</dbReference>
<evidence type="ECO:0000313" key="17">
    <source>
        <dbReference type="Proteomes" id="UP000263900"/>
    </source>
</evidence>
<dbReference type="InterPro" id="IPR004771">
    <property type="entry name" value="K/H_exchanger"/>
</dbReference>
<keyword evidence="5" id="KW-1003">Cell membrane</keyword>
<evidence type="ECO:0000256" key="12">
    <source>
        <dbReference type="ARBA" id="ARBA00023136"/>
    </source>
</evidence>
<keyword evidence="6" id="KW-0997">Cell inner membrane</keyword>
<evidence type="ECO:0000313" key="16">
    <source>
        <dbReference type="EMBL" id="AXY77926.1"/>
    </source>
</evidence>
<dbReference type="InterPro" id="IPR003148">
    <property type="entry name" value="RCK_N"/>
</dbReference>
<evidence type="ECO:0000256" key="4">
    <source>
        <dbReference type="ARBA" id="ARBA00022449"/>
    </source>
</evidence>
<feature type="compositionally biased region" description="Basic and acidic residues" evidence="13">
    <location>
        <begin position="661"/>
        <end position="693"/>
    </location>
</feature>
<evidence type="ECO:0000256" key="14">
    <source>
        <dbReference type="SAM" id="Phobius"/>
    </source>
</evidence>
<keyword evidence="12 14" id="KW-0472">Membrane</keyword>
<keyword evidence="4" id="KW-0050">Antiport</keyword>
<reference evidence="16 17" key="1">
    <citation type="submission" date="2018-09" db="EMBL/GenBank/DDBJ databases">
        <title>Genome sequencing of strain 6GH32-13.</title>
        <authorList>
            <person name="Weon H.-Y."/>
            <person name="Heo J."/>
            <person name="Kwon S.-W."/>
        </authorList>
    </citation>
    <scope>NUCLEOTIDE SEQUENCE [LARGE SCALE GENOMIC DNA]</scope>
    <source>
        <strain evidence="16 17">5GH32-13</strain>
    </source>
</reference>
<dbReference type="Gene3D" id="3.40.50.720">
    <property type="entry name" value="NAD(P)-binding Rossmann-like Domain"/>
    <property type="match status" value="1"/>
</dbReference>
<feature type="transmembrane region" description="Helical" evidence="14">
    <location>
        <begin position="31"/>
        <end position="50"/>
    </location>
</feature>
<evidence type="ECO:0000256" key="13">
    <source>
        <dbReference type="SAM" id="MobiDB-lite"/>
    </source>
</evidence>
<dbReference type="GO" id="GO:0006813">
    <property type="term" value="P:potassium ion transport"/>
    <property type="evidence" value="ECO:0007669"/>
    <property type="project" value="UniProtKB-KW"/>
</dbReference>
<dbReference type="NCBIfam" id="TIGR00932">
    <property type="entry name" value="2a37"/>
    <property type="match status" value="1"/>
</dbReference>
<name>A0A3B7MXZ8_9BACT</name>
<dbReference type="PANTHER" id="PTHR46157">
    <property type="entry name" value="K(+) EFFLUX ANTIPORTER 3, CHLOROPLASTIC"/>
    <property type="match status" value="1"/>
</dbReference>
<proteinExistence type="inferred from homology"/>
<evidence type="ECO:0000256" key="7">
    <source>
        <dbReference type="ARBA" id="ARBA00022538"/>
    </source>
</evidence>
<evidence type="ECO:0000256" key="9">
    <source>
        <dbReference type="ARBA" id="ARBA00022958"/>
    </source>
</evidence>
<feature type="transmembrane region" description="Helical" evidence="14">
    <location>
        <begin position="192"/>
        <end position="213"/>
    </location>
</feature>
<dbReference type="GO" id="GO:0008324">
    <property type="term" value="F:monoatomic cation transmembrane transporter activity"/>
    <property type="evidence" value="ECO:0007669"/>
    <property type="project" value="InterPro"/>
</dbReference>